<dbReference type="Gene3D" id="3.40.50.1980">
    <property type="entry name" value="Nitrogenase molybdenum iron protein domain"/>
    <property type="match status" value="2"/>
</dbReference>
<keyword evidence="9" id="KW-1185">Reference proteome</keyword>
<evidence type="ECO:0000256" key="2">
    <source>
        <dbReference type="ARBA" id="ARBA00011028"/>
    </source>
</evidence>
<dbReference type="GO" id="GO:0030313">
    <property type="term" value="C:cell envelope"/>
    <property type="evidence" value="ECO:0007669"/>
    <property type="project" value="UniProtKB-SubCell"/>
</dbReference>
<gene>
    <name evidence="7" type="primary">troA</name>
    <name evidence="8" type="ORF">FUT82_13640</name>
    <name evidence="7" type="ORF">TPHV1_100077</name>
</gene>
<name>A0A0B7GTA8_TREPH</name>
<dbReference type="Pfam" id="PF01297">
    <property type="entry name" value="ZnuA"/>
    <property type="match status" value="1"/>
</dbReference>
<evidence type="ECO:0000256" key="4">
    <source>
        <dbReference type="ARBA" id="ARBA00022723"/>
    </source>
</evidence>
<comment type="similarity">
    <text evidence="2 6">Belongs to the bacterial solute-binding protein 9 family.</text>
</comment>
<evidence type="ECO:0000256" key="3">
    <source>
        <dbReference type="ARBA" id="ARBA00022448"/>
    </source>
</evidence>
<sequence>MTKKIRYAGFGIFAACVLLLVGCNKKAESAGEKPLVVTTIGMIADAVENIAGDSVQLENLMGAGVDPHLYKATAGDVNKLNKADLILYSGLHLEAKMSDVLGKLSETRFVVAASESVPVKDRLDFEDSEFDPHVWFDVQLWLHSVQSVYESLCKLIPEKKDMFTENYTVYTNKLKDLDAYVRKQAATLPESKRVLVTAHDAFSYFSKAYGFEVRGLQGVSTVTEASTRDMQDLADFIATRKIPAIFIESSVPHKSVEALQAAVKSRGYDVAIGGELFSDAMGDAGTFEGTYIGMLTHNIDVIVSALSKN</sequence>
<evidence type="ECO:0000313" key="8">
    <source>
        <dbReference type="EMBL" id="QEJ98934.1"/>
    </source>
</evidence>
<dbReference type="OrthoDB" id="9793396at2"/>
<dbReference type="PRINTS" id="PR00690">
    <property type="entry name" value="ADHESNFAMILY"/>
</dbReference>
<evidence type="ECO:0000256" key="5">
    <source>
        <dbReference type="ARBA" id="ARBA00022729"/>
    </source>
</evidence>
<keyword evidence="4" id="KW-0479">Metal-binding</keyword>
<dbReference type="InterPro" id="IPR006128">
    <property type="entry name" value="Lipoprotein_PsaA-like"/>
</dbReference>
<dbReference type="EMBL" id="CP042817">
    <property type="protein sequence ID" value="QEJ98934.1"/>
    <property type="molecule type" value="Genomic_DNA"/>
</dbReference>
<reference evidence="8 10" key="3">
    <citation type="submission" date="2019-08" db="EMBL/GenBank/DDBJ databases">
        <authorList>
            <person name="Kuhnert P."/>
        </authorList>
    </citation>
    <scope>NUCLEOTIDE SEQUENCE [LARGE SCALE GENOMIC DNA]</scope>
    <source>
        <strain evidence="8 10">B36.5</strain>
    </source>
</reference>
<keyword evidence="3 6" id="KW-0813">Transport</keyword>
<evidence type="ECO:0000256" key="6">
    <source>
        <dbReference type="RuleBase" id="RU003512"/>
    </source>
</evidence>
<dbReference type="Proteomes" id="UP000323594">
    <property type="component" value="Chromosome"/>
</dbReference>
<dbReference type="PRINTS" id="PR00691">
    <property type="entry name" value="ADHESINB"/>
</dbReference>
<reference evidence="9" key="2">
    <citation type="submission" date="2015-01" db="EMBL/GenBank/DDBJ databases">
        <authorList>
            <person name="Manzoor Shahid"/>
            <person name="Zubair Saima"/>
        </authorList>
    </citation>
    <scope>NUCLEOTIDE SEQUENCE [LARGE SCALE GENOMIC DNA]</scope>
    <source>
        <strain evidence="9">V1</strain>
    </source>
</reference>
<dbReference type="RefSeq" id="WP_002701019.1">
    <property type="nucleotide sequence ID" value="NZ_CDNC01000002.1"/>
</dbReference>
<protein>
    <submittedName>
        <fullName evidence="8">Manganese transporter</fullName>
    </submittedName>
    <submittedName>
        <fullName evidence="7">Periplasmic zinc-binding protein TroA</fullName>
    </submittedName>
</protein>
<keyword evidence="5" id="KW-0732">Signal</keyword>
<dbReference type="PROSITE" id="PS51257">
    <property type="entry name" value="PROKAR_LIPOPROTEIN"/>
    <property type="match status" value="1"/>
</dbReference>
<accession>A0A0B7GTA8</accession>
<dbReference type="GeneID" id="57752363"/>
<evidence type="ECO:0000256" key="1">
    <source>
        <dbReference type="ARBA" id="ARBA00004196"/>
    </source>
</evidence>
<dbReference type="SUPFAM" id="SSF53807">
    <property type="entry name" value="Helical backbone' metal receptor"/>
    <property type="match status" value="1"/>
</dbReference>
<dbReference type="InterPro" id="IPR006127">
    <property type="entry name" value="ZnuA-like"/>
</dbReference>
<dbReference type="Proteomes" id="UP000042527">
    <property type="component" value="Unassembled WGS sequence"/>
</dbReference>
<dbReference type="InterPro" id="IPR050492">
    <property type="entry name" value="Bact_metal-bind_prot9"/>
</dbReference>
<dbReference type="GO" id="GO:0046872">
    <property type="term" value="F:metal ion binding"/>
    <property type="evidence" value="ECO:0007669"/>
    <property type="project" value="UniProtKB-KW"/>
</dbReference>
<evidence type="ECO:0000313" key="10">
    <source>
        <dbReference type="Proteomes" id="UP000323594"/>
    </source>
</evidence>
<dbReference type="PANTHER" id="PTHR42953:SF1">
    <property type="entry name" value="METAL-BINDING PROTEIN HI_0362-RELATED"/>
    <property type="match status" value="1"/>
</dbReference>
<dbReference type="AlphaFoldDB" id="A0A0B7GTA8"/>
<organism evidence="7 9">
    <name type="scientific">Treponema phagedenis</name>
    <dbReference type="NCBI Taxonomy" id="162"/>
    <lineage>
        <taxon>Bacteria</taxon>
        <taxon>Pseudomonadati</taxon>
        <taxon>Spirochaetota</taxon>
        <taxon>Spirochaetia</taxon>
        <taxon>Spirochaetales</taxon>
        <taxon>Treponemataceae</taxon>
        <taxon>Treponema</taxon>
    </lineage>
</organism>
<proteinExistence type="inferred from homology"/>
<dbReference type="GO" id="GO:0007155">
    <property type="term" value="P:cell adhesion"/>
    <property type="evidence" value="ECO:0007669"/>
    <property type="project" value="InterPro"/>
</dbReference>
<comment type="subcellular location">
    <subcellularLocation>
        <location evidence="1">Cell envelope</location>
    </subcellularLocation>
</comment>
<dbReference type="InterPro" id="IPR006129">
    <property type="entry name" value="AdhesinB"/>
</dbReference>
<evidence type="ECO:0000313" key="9">
    <source>
        <dbReference type="Proteomes" id="UP000042527"/>
    </source>
</evidence>
<dbReference type="GO" id="GO:0030001">
    <property type="term" value="P:metal ion transport"/>
    <property type="evidence" value="ECO:0007669"/>
    <property type="project" value="InterPro"/>
</dbReference>
<dbReference type="PANTHER" id="PTHR42953">
    <property type="entry name" value="HIGH-AFFINITY ZINC UPTAKE SYSTEM PROTEIN ZNUA-RELATED"/>
    <property type="match status" value="1"/>
</dbReference>
<dbReference type="EMBL" id="CDNC01000002">
    <property type="protein sequence ID" value="CEM60757.1"/>
    <property type="molecule type" value="Genomic_DNA"/>
</dbReference>
<reference evidence="7" key="1">
    <citation type="submission" date="2015-01" db="EMBL/GenBank/DDBJ databases">
        <authorList>
            <person name="Xiang T."/>
            <person name="Song Y."/>
            <person name="Huang L."/>
            <person name="Wang B."/>
            <person name="Wu P."/>
        </authorList>
    </citation>
    <scope>NUCLEOTIDE SEQUENCE [LARGE SCALE GENOMIC DNA]</scope>
    <source>
        <strain evidence="7">V1</strain>
    </source>
</reference>
<evidence type="ECO:0000313" key="7">
    <source>
        <dbReference type="EMBL" id="CEM60757.1"/>
    </source>
</evidence>